<dbReference type="Proteomes" id="UP000594638">
    <property type="component" value="Unassembled WGS sequence"/>
</dbReference>
<accession>A0A8S0RIS9</accession>
<dbReference type="EMBL" id="CACTIH010003623">
    <property type="protein sequence ID" value="CAA2978896.1"/>
    <property type="molecule type" value="Genomic_DNA"/>
</dbReference>
<organism evidence="2 3">
    <name type="scientific">Olea europaea subsp. europaea</name>
    <dbReference type="NCBI Taxonomy" id="158383"/>
    <lineage>
        <taxon>Eukaryota</taxon>
        <taxon>Viridiplantae</taxon>
        <taxon>Streptophyta</taxon>
        <taxon>Embryophyta</taxon>
        <taxon>Tracheophyta</taxon>
        <taxon>Spermatophyta</taxon>
        <taxon>Magnoliopsida</taxon>
        <taxon>eudicotyledons</taxon>
        <taxon>Gunneridae</taxon>
        <taxon>Pentapetalae</taxon>
        <taxon>asterids</taxon>
        <taxon>lamiids</taxon>
        <taxon>Lamiales</taxon>
        <taxon>Oleaceae</taxon>
        <taxon>Oleeae</taxon>
        <taxon>Olea</taxon>
    </lineage>
</organism>
<feature type="transmembrane region" description="Helical" evidence="1">
    <location>
        <begin position="67"/>
        <end position="92"/>
    </location>
</feature>
<protein>
    <submittedName>
        <fullName evidence="2">Uncharacterized protein</fullName>
    </submittedName>
</protein>
<sequence length="127" mass="15009">MDYDMIDEDNLACRLLAKTVSMASRCCWGQENIRLVRWKPIRLHLKIRLLLNWILLMRVRGKVIKRVCCTFCSFHCILHFLSCGFLVILPLFKYSFHLVFEGYLIQNDTFGISSLQQHCLSRVLELQ</sequence>
<evidence type="ECO:0000313" key="3">
    <source>
        <dbReference type="Proteomes" id="UP000594638"/>
    </source>
</evidence>
<keyword evidence="1" id="KW-1133">Transmembrane helix</keyword>
<name>A0A8S0RIS9_OLEEU</name>
<evidence type="ECO:0000256" key="1">
    <source>
        <dbReference type="SAM" id="Phobius"/>
    </source>
</evidence>
<dbReference type="AlphaFoldDB" id="A0A8S0RIS9"/>
<keyword evidence="1" id="KW-0812">Transmembrane</keyword>
<reference evidence="2 3" key="1">
    <citation type="submission" date="2019-12" db="EMBL/GenBank/DDBJ databases">
        <authorList>
            <person name="Alioto T."/>
            <person name="Alioto T."/>
            <person name="Gomez Garrido J."/>
        </authorList>
    </citation>
    <scope>NUCLEOTIDE SEQUENCE [LARGE SCALE GENOMIC DNA]</scope>
</reference>
<keyword evidence="1" id="KW-0472">Membrane</keyword>
<keyword evidence="3" id="KW-1185">Reference proteome</keyword>
<proteinExistence type="predicted"/>
<evidence type="ECO:0000313" key="2">
    <source>
        <dbReference type="EMBL" id="CAA2978896.1"/>
    </source>
</evidence>
<comment type="caution">
    <text evidence="2">The sequence shown here is derived from an EMBL/GenBank/DDBJ whole genome shotgun (WGS) entry which is preliminary data.</text>
</comment>
<gene>
    <name evidence="2" type="ORF">OLEA9_A010314</name>
</gene>
<dbReference type="Gramene" id="OE9A010314T1">
    <property type="protein sequence ID" value="OE9A010314C1"/>
    <property type="gene ID" value="OE9A010314"/>
</dbReference>